<keyword evidence="2" id="KW-1185">Reference proteome</keyword>
<organism evidence="1 2">
    <name type="scientific">Brachionus plicatilis</name>
    <name type="common">Marine rotifer</name>
    <name type="synonym">Brachionus muelleri</name>
    <dbReference type="NCBI Taxonomy" id="10195"/>
    <lineage>
        <taxon>Eukaryota</taxon>
        <taxon>Metazoa</taxon>
        <taxon>Spiralia</taxon>
        <taxon>Gnathifera</taxon>
        <taxon>Rotifera</taxon>
        <taxon>Eurotatoria</taxon>
        <taxon>Monogononta</taxon>
        <taxon>Pseudotrocha</taxon>
        <taxon>Ploima</taxon>
        <taxon>Brachionidae</taxon>
        <taxon>Brachionus</taxon>
    </lineage>
</organism>
<name>A0A3M7PIY4_BRAPC</name>
<protein>
    <submittedName>
        <fullName evidence="1">Uncharacterized protein</fullName>
    </submittedName>
</protein>
<dbReference type="EMBL" id="REGN01010415">
    <property type="protein sequence ID" value="RMZ99085.1"/>
    <property type="molecule type" value="Genomic_DNA"/>
</dbReference>
<evidence type="ECO:0000313" key="2">
    <source>
        <dbReference type="Proteomes" id="UP000276133"/>
    </source>
</evidence>
<comment type="caution">
    <text evidence="1">The sequence shown here is derived from an EMBL/GenBank/DDBJ whole genome shotgun (WGS) entry which is preliminary data.</text>
</comment>
<evidence type="ECO:0000313" key="1">
    <source>
        <dbReference type="EMBL" id="RMZ99085.1"/>
    </source>
</evidence>
<sequence>MNSYIEPSQKAKTEPSLYLFYFPLQILNKLSILTQTLPQLRRYWRGRLIVEKNKNISTFYYLHVFPTLLFAFSDSSLVTDLFLWFYQNLREFNKILGIPVIFGKIAKVKNIFFYANFLKNNTYIYFSDLTSRHFSQLQFQLPNLSDHKLKFKFQPFSDDLYIYYIFQRQCCISYGKQNFFSSKFFHFIPQHFNRVQISPGFEILKTEEEIYANIERKF</sequence>
<dbReference type="AlphaFoldDB" id="A0A3M7PIY4"/>
<reference evidence="1 2" key="1">
    <citation type="journal article" date="2018" name="Sci. Rep.">
        <title>Genomic signatures of local adaptation to the degree of environmental predictability in rotifers.</title>
        <authorList>
            <person name="Franch-Gras L."/>
            <person name="Hahn C."/>
            <person name="Garcia-Roger E.M."/>
            <person name="Carmona M.J."/>
            <person name="Serra M."/>
            <person name="Gomez A."/>
        </authorList>
    </citation>
    <scope>NUCLEOTIDE SEQUENCE [LARGE SCALE GENOMIC DNA]</scope>
    <source>
        <strain evidence="1">HYR1</strain>
    </source>
</reference>
<gene>
    <name evidence="1" type="ORF">BpHYR1_044242</name>
</gene>
<proteinExistence type="predicted"/>
<accession>A0A3M7PIY4</accession>
<dbReference type="Proteomes" id="UP000276133">
    <property type="component" value="Unassembled WGS sequence"/>
</dbReference>